<protein>
    <submittedName>
        <fullName evidence="1">Hsp20/alpha crystallin family protein</fullName>
    </submittedName>
</protein>
<dbReference type="RefSeq" id="WP_130171576.1">
    <property type="nucleotide sequence ID" value="NZ_SHMR01000008.1"/>
</dbReference>
<dbReference type="OrthoDB" id="304071at2157"/>
<dbReference type="EMBL" id="SHMR01000008">
    <property type="protein sequence ID" value="RZH66676.1"/>
    <property type="molecule type" value="Genomic_DNA"/>
</dbReference>
<dbReference type="InterPro" id="IPR055551">
    <property type="entry name" value="DUF7127"/>
</dbReference>
<comment type="caution">
    <text evidence="1">The sequence shown here is derived from an EMBL/GenBank/DDBJ whole genome shotgun (WGS) entry which is preliminary data.</text>
</comment>
<sequence length="82" mass="9042">MTLDQFTPEEGQVARRYDYDDSTVMAVDFGTEQADASVDVVDGTVIVVLADDQYEIELPAGTTNPHTFMKNGVLTVELEENL</sequence>
<gene>
    <name evidence="1" type="ORF">ELS17_16625</name>
</gene>
<dbReference type="AlphaFoldDB" id="A0A482XYV0"/>
<accession>A0A482XYV0</accession>
<evidence type="ECO:0000313" key="2">
    <source>
        <dbReference type="Proteomes" id="UP000292704"/>
    </source>
</evidence>
<proteinExistence type="predicted"/>
<name>A0A482XYV0_9EURY</name>
<organism evidence="1 2">
    <name type="scientific">Natrinema altunense</name>
    <dbReference type="NCBI Taxonomy" id="222984"/>
    <lineage>
        <taxon>Archaea</taxon>
        <taxon>Methanobacteriati</taxon>
        <taxon>Methanobacteriota</taxon>
        <taxon>Stenosarchaea group</taxon>
        <taxon>Halobacteria</taxon>
        <taxon>Halobacteriales</taxon>
        <taxon>Natrialbaceae</taxon>
        <taxon>Natrinema</taxon>
    </lineage>
</organism>
<evidence type="ECO:0000313" key="1">
    <source>
        <dbReference type="EMBL" id="RZH66676.1"/>
    </source>
</evidence>
<dbReference type="Proteomes" id="UP000292704">
    <property type="component" value="Unassembled WGS sequence"/>
</dbReference>
<reference evidence="1 2" key="1">
    <citation type="submission" date="2019-02" db="EMBL/GenBank/DDBJ databases">
        <title>Genome analysis provides insights into bioremediation potentialities and Haloocin production by Natrinema altunense strain 4.1R isolated from Chott Douz in Tunisian desert.</title>
        <authorList>
            <person name="Najjari A."/>
            <person name="Youssef N."/>
            <person name="Ben Dhia O."/>
            <person name="Ferjani R."/>
            <person name="El Hidri D."/>
            <person name="Ouzari H.I."/>
            <person name="Cherif A."/>
        </authorList>
    </citation>
    <scope>NUCLEOTIDE SEQUENCE [LARGE SCALE GENOMIC DNA]</scope>
    <source>
        <strain evidence="1 2">4.1R</strain>
    </source>
</reference>
<dbReference type="Pfam" id="PF23444">
    <property type="entry name" value="DUF7127"/>
    <property type="match status" value="1"/>
</dbReference>
<dbReference type="STRING" id="222984.GCA_000731985_02975"/>